<dbReference type="GO" id="GO:0003677">
    <property type="term" value="F:DNA binding"/>
    <property type="evidence" value="ECO:0007669"/>
    <property type="project" value="InterPro"/>
</dbReference>
<comment type="cofactor">
    <cofactor evidence="7 9">
        <name>Mg(2+)</name>
        <dbReference type="ChEBI" id="CHEBI:18420"/>
    </cofactor>
    <cofactor evidence="7 9">
        <name>Mn(2+)</name>
        <dbReference type="ChEBI" id="CHEBI:29035"/>
    </cofactor>
    <text evidence="7 9">Probably binds two magnesium or manganese ions per subunit.</text>
</comment>
<feature type="binding site" evidence="7">
    <location>
        <position position="319"/>
    </location>
    <ligand>
        <name>Mg(2+)</name>
        <dbReference type="ChEBI" id="CHEBI:18420"/>
        <label>1</label>
    </ligand>
</feature>
<feature type="active site" evidence="6">
    <location>
        <position position="180"/>
    </location>
</feature>
<dbReference type="PANTHER" id="PTHR22748:SF6">
    <property type="entry name" value="DNA-(APURINIC OR APYRIMIDINIC SITE) ENDONUCLEASE"/>
    <property type="match status" value="1"/>
</dbReference>
<keyword evidence="9" id="KW-0234">DNA repair</keyword>
<keyword evidence="5 7" id="KW-0460">Magnesium</keyword>
<reference evidence="12" key="1">
    <citation type="submission" date="2020-01" db="EMBL/GenBank/DDBJ databases">
        <title>Development of genomics and gene disruption for Polysphondylium violaceum indicates a role for the polyketide synthase stlB in stalk morphogenesis.</title>
        <authorList>
            <person name="Narita B."/>
            <person name="Kawabe Y."/>
            <person name="Kin K."/>
            <person name="Saito T."/>
            <person name="Gibbs R."/>
            <person name="Kuspa A."/>
            <person name="Muzny D."/>
            <person name="Queller D."/>
            <person name="Richards S."/>
            <person name="Strassman J."/>
            <person name="Sucgang R."/>
            <person name="Worley K."/>
            <person name="Schaap P."/>
        </authorList>
    </citation>
    <scope>NUCLEOTIDE SEQUENCE</scope>
    <source>
        <strain evidence="12">QSvi11</strain>
    </source>
</reference>
<evidence type="ECO:0000256" key="5">
    <source>
        <dbReference type="ARBA" id="ARBA00022842"/>
    </source>
</evidence>
<dbReference type="InterPro" id="IPR005135">
    <property type="entry name" value="Endo/exonuclease/phosphatase"/>
</dbReference>
<protein>
    <recommendedName>
        <fullName evidence="9">DNA repair nuclease/redox regulator APEX1</fullName>
        <shortName evidence="9">APEN</shortName>
        <shortName evidence="9">REF-1</shortName>
        <ecNumber evidence="9">3.1.11.2</ecNumber>
        <ecNumber evidence="9">3.1.21.-</ecNumber>
    </recommendedName>
    <alternativeName>
        <fullName evidence="9">APEX nuclease</fullName>
    </alternativeName>
    <alternativeName>
        <fullName evidence="9">Apurinic-apyrimidinic endonuclease 1</fullName>
    </alternativeName>
    <alternativeName>
        <fullName evidence="9">Redox factor-1</fullName>
    </alternativeName>
    <component>
        <recommendedName>
            <fullName evidence="9">DNA repair nuclease/redox regulator APEX1, mitochondrial</fullName>
        </recommendedName>
    </component>
</protein>
<evidence type="ECO:0000256" key="8">
    <source>
        <dbReference type="PIRSR" id="PIRSR604808-3"/>
    </source>
</evidence>
<dbReference type="NCBIfam" id="TIGR00633">
    <property type="entry name" value="xth"/>
    <property type="match status" value="1"/>
</dbReference>
<comment type="cofactor">
    <cofactor evidence="1">
        <name>Mn(2+)</name>
        <dbReference type="ChEBI" id="CHEBI:29035"/>
    </cofactor>
</comment>
<dbReference type="Pfam" id="PF03372">
    <property type="entry name" value="Exo_endo_phos"/>
    <property type="match status" value="1"/>
</dbReference>
<evidence type="ECO:0000256" key="10">
    <source>
        <dbReference type="SAM" id="MobiDB-lite"/>
    </source>
</evidence>
<feature type="binding site" evidence="7">
    <location>
        <position position="223"/>
    </location>
    <ligand>
        <name>Mg(2+)</name>
        <dbReference type="ChEBI" id="CHEBI:18420"/>
        <label>1</label>
    </ligand>
</feature>
<dbReference type="GO" id="GO:0046872">
    <property type="term" value="F:metal ion binding"/>
    <property type="evidence" value="ECO:0007669"/>
    <property type="project" value="UniProtKB-KW"/>
</dbReference>
<organism evidence="12 13">
    <name type="scientific">Polysphondylium violaceum</name>
    <dbReference type="NCBI Taxonomy" id="133409"/>
    <lineage>
        <taxon>Eukaryota</taxon>
        <taxon>Amoebozoa</taxon>
        <taxon>Evosea</taxon>
        <taxon>Eumycetozoa</taxon>
        <taxon>Dictyostelia</taxon>
        <taxon>Dictyosteliales</taxon>
        <taxon>Dictyosteliaceae</taxon>
        <taxon>Polysphondylium</taxon>
    </lineage>
</organism>
<evidence type="ECO:0000256" key="3">
    <source>
        <dbReference type="ARBA" id="ARBA00022723"/>
    </source>
</evidence>
<feature type="binding site" evidence="7">
    <location>
        <position position="108"/>
    </location>
    <ligand>
        <name>Mg(2+)</name>
        <dbReference type="ChEBI" id="CHEBI:18420"/>
        <label>1</label>
    </ligand>
</feature>
<keyword evidence="7" id="KW-0464">Manganese</keyword>
<feature type="active site" description="Proton donor/acceptor" evidence="6">
    <location>
        <position position="221"/>
    </location>
</feature>
<dbReference type="PROSITE" id="PS00727">
    <property type="entry name" value="AP_NUCLEASE_F1_2"/>
    <property type="match status" value="1"/>
</dbReference>
<dbReference type="CDD" id="cd09087">
    <property type="entry name" value="Ape1-like_AP-endo"/>
    <property type="match status" value="1"/>
</dbReference>
<evidence type="ECO:0000259" key="11">
    <source>
        <dbReference type="Pfam" id="PF03372"/>
    </source>
</evidence>
<gene>
    <name evidence="12" type="ORF">CYY_004046</name>
</gene>
<feature type="domain" description="Endonuclease/exonuclease/phosphatase" evidence="11">
    <location>
        <begin position="77"/>
        <end position="319"/>
    </location>
</feature>
<dbReference type="Proteomes" id="UP000695562">
    <property type="component" value="Unassembled WGS sequence"/>
</dbReference>
<evidence type="ECO:0000256" key="4">
    <source>
        <dbReference type="ARBA" id="ARBA00022801"/>
    </source>
</evidence>
<dbReference type="GO" id="GO:0003906">
    <property type="term" value="F:DNA-(apurinic or apyrimidinic site) endonuclease activity"/>
    <property type="evidence" value="ECO:0007669"/>
    <property type="project" value="TreeGrafter"/>
</dbReference>
<dbReference type="AlphaFoldDB" id="A0A8J4Q628"/>
<feature type="binding site" evidence="7">
    <location>
        <position position="80"/>
    </location>
    <ligand>
        <name>Mg(2+)</name>
        <dbReference type="ChEBI" id="CHEBI:18420"/>
        <label>1</label>
    </ligand>
</feature>
<feature type="binding site" evidence="7">
    <location>
        <position position="221"/>
    </location>
    <ligand>
        <name>Mg(2+)</name>
        <dbReference type="ChEBI" id="CHEBI:18420"/>
        <label>1</label>
    </ligand>
</feature>
<dbReference type="GO" id="GO:0008311">
    <property type="term" value="F:double-stranded DNA 3'-5' DNA exonuclease activity"/>
    <property type="evidence" value="ECO:0007669"/>
    <property type="project" value="UniProtKB-EC"/>
</dbReference>
<keyword evidence="13" id="KW-1185">Reference proteome</keyword>
<dbReference type="PROSITE" id="PS51435">
    <property type="entry name" value="AP_NUCLEASE_F1_4"/>
    <property type="match status" value="1"/>
</dbReference>
<dbReference type="GO" id="GO:0006284">
    <property type="term" value="P:base-excision repair"/>
    <property type="evidence" value="ECO:0007669"/>
    <property type="project" value="TreeGrafter"/>
</dbReference>
<dbReference type="InterPro" id="IPR020847">
    <property type="entry name" value="AP_endonuclease_F1_BS"/>
</dbReference>
<feature type="active site" description="Proton acceptor" evidence="6">
    <location>
        <position position="319"/>
    </location>
</feature>
<accession>A0A8J4Q628</accession>
<dbReference type="InterPro" id="IPR036691">
    <property type="entry name" value="Endo/exonu/phosph_ase_sf"/>
</dbReference>
<dbReference type="OrthoDB" id="498125at2759"/>
<evidence type="ECO:0000256" key="6">
    <source>
        <dbReference type="PIRSR" id="PIRSR604808-1"/>
    </source>
</evidence>
<evidence type="ECO:0000256" key="2">
    <source>
        <dbReference type="ARBA" id="ARBA00007092"/>
    </source>
</evidence>
<keyword evidence="4" id="KW-0378">Hydrolase</keyword>
<dbReference type="GO" id="GO:0005634">
    <property type="term" value="C:nucleus"/>
    <property type="evidence" value="ECO:0007669"/>
    <property type="project" value="TreeGrafter"/>
</dbReference>
<evidence type="ECO:0000256" key="1">
    <source>
        <dbReference type="ARBA" id="ARBA00001936"/>
    </source>
</evidence>
<evidence type="ECO:0000256" key="7">
    <source>
        <dbReference type="PIRSR" id="PIRSR604808-2"/>
    </source>
</evidence>
<feature type="site" description="Transition state stabilizer" evidence="8">
    <location>
        <position position="223"/>
    </location>
</feature>
<proteinExistence type="inferred from homology"/>
<dbReference type="PROSITE" id="PS00726">
    <property type="entry name" value="AP_NUCLEASE_F1_1"/>
    <property type="match status" value="1"/>
</dbReference>
<feature type="binding site" evidence="7">
    <location>
        <position position="318"/>
    </location>
    <ligand>
        <name>Mg(2+)</name>
        <dbReference type="ChEBI" id="CHEBI:18420"/>
        <label>1</label>
    </ligand>
</feature>
<feature type="region of interest" description="Disordered" evidence="10">
    <location>
        <begin position="1"/>
        <end position="56"/>
    </location>
</feature>
<dbReference type="EC" id="3.1.11.2" evidence="9"/>
<feature type="site" description="Interaction with DNA substrate" evidence="8">
    <location>
        <position position="319"/>
    </location>
</feature>
<dbReference type="GO" id="GO:0008081">
    <property type="term" value="F:phosphoric diester hydrolase activity"/>
    <property type="evidence" value="ECO:0007669"/>
    <property type="project" value="TreeGrafter"/>
</dbReference>
<keyword evidence="9" id="KW-0227">DNA damage</keyword>
<sequence length="328" mass="36731">MARTKQTARKVPISRMSKNTNTLKIAKTPSPAKPKRDNSDTESEGEDQVTTTTTIGSSADSTEFADIVVGPGQMKIISWNVAGFNAVVGKGFREYVEKEQPDILCLQETKMAPAKVPKSAIPDGYEYHFIAANRPGLHGTALLTKTKPLSLKFGIGIEKHDNEGRVITAEYPNFYVVNTYVPNAGTQGLQRLDYRIKEWDKDFHAYLNNLKATKPVIWCGDLNVAHHEIDLKNPKTNKRSAGFTVEERTSFGDFLSQGWIDSYRHFNPDKTGAYTFWSYKSKARETNAGWRLDYFIVPNEFINSIKTTFIRSKVLGSDHCPIGIVVDA</sequence>
<dbReference type="SUPFAM" id="SSF56219">
    <property type="entry name" value="DNase I-like"/>
    <property type="match status" value="1"/>
</dbReference>
<dbReference type="InterPro" id="IPR020848">
    <property type="entry name" value="AP_endonuclease_F1_CS"/>
</dbReference>
<evidence type="ECO:0000256" key="9">
    <source>
        <dbReference type="RuleBase" id="RU362131"/>
    </source>
</evidence>
<dbReference type="PANTHER" id="PTHR22748">
    <property type="entry name" value="AP ENDONUCLEASE"/>
    <property type="match status" value="1"/>
</dbReference>
<dbReference type="EC" id="3.1.21.-" evidence="9"/>
<evidence type="ECO:0000313" key="13">
    <source>
        <dbReference type="Proteomes" id="UP000695562"/>
    </source>
</evidence>
<dbReference type="EMBL" id="AJWJ01000136">
    <property type="protein sequence ID" value="KAF2074651.1"/>
    <property type="molecule type" value="Genomic_DNA"/>
</dbReference>
<evidence type="ECO:0000313" key="12">
    <source>
        <dbReference type="EMBL" id="KAF2074651.1"/>
    </source>
</evidence>
<dbReference type="Gene3D" id="3.60.10.10">
    <property type="entry name" value="Endonuclease/exonuclease/phosphatase"/>
    <property type="match status" value="1"/>
</dbReference>
<comment type="similarity">
    <text evidence="2 9">Belongs to the DNA repair enzymes AP/ExoA family.</text>
</comment>
<comment type="caution">
    <text evidence="12">The sequence shown here is derived from an EMBL/GenBank/DDBJ whole genome shotgun (WGS) entry which is preliminary data.</text>
</comment>
<feature type="site" description="Important for catalytic activity" evidence="8">
    <location>
        <position position="293"/>
    </location>
</feature>
<keyword evidence="3 7" id="KW-0479">Metal-binding</keyword>
<dbReference type="InterPro" id="IPR004808">
    <property type="entry name" value="AP_endonuc_1"/>
</dbReference>
<dbReference type="NCBIfam" id="TIGR00195">
    <property type="entry name" value="exoDNase_III"/>
    <property type="match status" value="1"/>
</dbReference>
<name>A0A8J4Q628_9MYCE</name>